<feature type="transmembrane region" description="Helical" evidence="2">
    <location>
        <begin position="64"/>
        <end position="84"/>
    </location>
</feature>
<keyword evidence="2" id="KW-0472">Membrane</keyword>
<gene>
    <name evidence="3" type="ORF">GCM10010276_82810</name>
</gene>
<evidence type="ECO:0000313" key="4">
    <source>
        <dbReference type="Proteomes" id="UP001501777"/>
    </source>
</evidence>
<name>A0ABN3NGT4_STRLO</name>
<keyword evidence="2" id="KW-1133">Transmembrane helix</keyword>
<reference evidence="3 4" key="1">
    <citation type="journal article" date="2019" name="Int. J. Syst. Evol. Microbiol.">
        <title>The Global Catalogue of Microorganisms (GCM) 10K type strain sequencing project: providing services to taxonomists for standard genome sequencing and annotation.</title>
        <authorList>
            <consortium name="The Broad Institute Genomics Platform"/>
            <consortium name="The Broad Institute Genome Sequencing Center for Infectious Disease"/>
            <person name="Wu L."/>
            <person name="Ma J."/>
        </authorList>
    </citation>
    <scope>NUCLEOTIDE SEQUENCE [LARGE SCALE GENOMIC DNA]</scope>
    <source>
        <strain evidence="3 4">JCM 4395</strain>
    </source>
</reference>
<dbReference type="EMBL" id="BAAASG010000028">
    <property type="protein sequence ID" value="GAA2520023.1"/>
    <property type="molecule type" value="Genomic_DNA"/>
</dbReference>
<organism evidence="3 4">
    <name type="scientific">Streptomyces longisporus</name>
    <dbReference type="NCBI Taxonomy" id="1948"/>
    <lineage>
        <taxon>Bacteria</taxon>
        <taxon>Bacillati</taxon>
        <taxon>Actinomycetota</taxon>
        <taxon>Actinomycetes</taxon>
        <taxon>Kitasatosporales</taxon>
        <taxon>Streptomycetaceae</taxon>
        <taxon>Streptomyces</taxon>
    </lineage>
</organism>
<evidence type="ECO:0000256" key="2">
    <source>
        <dbReference type="SAM" id="Phobius"/>
    </source>
</evidence>
<protein>
    <recommendedName>
        <fullName evidence="5">Integral membrane protein</fullName>
    </recommendedName>
</protein>
<evidence type="ECO:0000313" key="3">
    <source>
        <dbReference type="EMBL" id="GAA2520023.1"/>
    </source>
</evidence>
<dbReference type="Proteomes" id="UP001501777">
    <property type="component" value="Unassembled WGS sequence"/>
</dbReference>
<comment type="caution">
    <text evidence="3">The sequence shown here is derived from an EMBL/GenBank/DDBJ whole genome shotgun (WGS) entry which is preliminary data.</text>
</comment>
<accession>A0ABN3NGT4</accession>
<keyword evidence="2" id="KW-0812">Transmembrane</keyword>
<sequence>MDGMPEREHDDQEREFDLRWADDAQHKEPSARARMLAARWKENPPEPQPFRADPEPVAPRRSSWVSTAIVLGSVAAIIVLLGWAQFRAPY</sequence>
<evidence type="ECO:0000256" key="1">
    <source>
        <dbReference type="SAM" id="MobiDB-lite"/>
    </source>
</evidence>
<keyword evidence="4" id="KW-1185">Reference proteome</keyword>
<evidence type="ECO:0008006" key="5">
    <source>
        <dbReference type="Google" id="ProtNLM"/>
    </source>
</evidence>
<feature type="region of interest" description="Disordered" evidence="1">
    <location>
        <begin position="1"/>
        <end position="28"/>
    </location>
</feature>
<proteinExistence type="predicted"/>